<sequence>MVGQWTATKPSRSDEVLDSDQQQRITNQVRAQFDSMVPKRPTKPNRSEPDLTSSNPPSDVDQNIPELDKLRSLQSQSQVKISDGGATVEQEEFVETQYYREMNSIDKQHHTTGSGFIRVMKGGGEGNGYDIQLESGQGAISKPIFKSNPATNDWIPSLEDDQVFVSSKPNRSEGTVSSTHYPSSRIHECLQLSPPVAPGIPLSTALDQTQQNKKSRDKEEEMGLRKQHRHLLHASTMLFTANQVGPPTTGSTPGWTSSTQKTLSLRRSLLESKEHGRDAERLFFSFLPSLFHHHLLSAVSTTASMFTTFSIYKALNTIAPHQLSAFLLLCFSFSSFLKFSLDQTAYLPKSELVPENLEKVRKRKSNKSKALRPQYRRTLKSFVCLLVLKEASRLYAASWVRDIGPDLRPNDYKKDDGTEGKSNGDKSRSTEIEPSTLEDIGEELYFVVSYLEILIFYASTGIFLVNPFFTRPSTNHGDALKSFIEGYRDALKSFIEGYQEGIQQIMEKKEYSSKAQQEGNTDKN</sequence>
<evidence type="ECO:0000313" key="3">
    <source>
        <dbReference type="Proteomes" id="UP000701853"/>
    </source>
</evidence>
<name>A0A8J6CL01_9ROSI</name>
<protein>
    <submittedName>
        <fullName evidence="2">Uncharacterized protein</fullName>
    </submittedName>
</protein>
<evidence type="ECO:0000256" key="1">
    <source>
        <dbReference type="SAM" id="MobiDB-lite"/>
    </source>
</evidence>
<feature type="compositionally biased region" description="Polar residues" evidence="1">
    <location>
        <begin position="1"/>
        <end position="10"/>
    </location>
</feature>
<dbReference type="Proteomes" id="UP000701853">
    <property type="component" value="Chromosome 12"/>
</dbReference>
<evidence type="ECO:0000313" key="2">
    <source>
        <dbReference type="EMBL" id="KAG8474711.1"/>
    </source>
</evidence>
<accession>A0A8J6CL01</accession>
<gene>
    <name evidence="2" type="ORF">CXB51_031296</name>
</gene>
<organism evidence="2 3">
    <name type="scientific">Gossypium anomalum</name>
    <dbReference type="NCBI Taxonomy" id="47600"/>
    <lineage>
        <taxon>Eukaryota</taxon>
        <taxon>Viridiplantae</taxon>
        <taxon>Streptophyta</taxon>
        <taxon>Embryophyta</taxon>
        <taxon>Tracheophyta</taxon>
        <taxon>Spermatophyta</taxon>
        <taxon>Magnoliopsida</taxon>
        <taxon>eudicotyledons</taxon>
        <taxon>Gunneridae</taxon>
        <taxon>Pentapetalae</taxon>
        <taxon>rosids</taxon>
        <taxon>malvids</taxon>
        <taxon>Malvales</taxon>
        <taxon>Malvaceae</taxon>
        <taxon>Malvoideae</taxon>
        <taxon>Gossypium</taxon>
    </lineage>
</organism>
<reference evidence="2 3" key="1">
    <citation type="journal article" date="2021" name="bioRxiv">
        <title>The Gossypium anomalum genome as a resource for cotton improvement and evolutionary analysis of hybrid incompatibility.</title>
        <authorList>
            <person name="Grover C.E."/>
            <person name="Yuan D."/>
            <person name="Arick M.A."/>
            <person name="Miller E.R."/>
            <person name="Hu G."/>
            <person name="Peterson D.G."/>
            <person name="Wendel J.F."/>
            <person name="Udall J.A."/>
        </authorList>
    </citation>
    <scope>NUCLEOTIDE SEQUENCE [LARGE SCALE GENOMIC DNA]</scope>
    <source>
        <strain evidence="2">JFW-Udall</strain>
        <tissue evidence="2">Leaf</tissue>
    </source>
</reference>
<feature type="region of interest" description="Disordered" evidence="1">
    <location>
        <begin position="410"/>
        <end position="433"/>
    </location>
</feature>
<dbReference type="PANTHER" id="PTHR34686:SF1">
    <property type="entry name" value="MATERNAL EFFECT EMBRYO ARREST 59"/>
    <property type="match status" value="1"/>
</dbReference>
<feature type="region of interest" description="Disordered" evidence="1">
    <location>
        <begin position="202"/>
        <end position="222"/>
    </location>
</feature>
<feature type="region of interest" description="Disordered" evidence="1">
    <location>
        <begin position="1"/>
        <end position="63"/>
    </location>
</feature>
<dbReference type="PANTHER" id="PTHR34686">
    <property type="entry name" value="MATERNAL EFFECT EMBRYO ARREST PROTEIN"/>
    <property type="match status" value="1"/>
</dbReference>
<feature type="compositionally biased region" description="Polar residues" evidence="1">
    <location>
        <begin position="19"/>
        <end position="30"/>
    </location>
</feature>
<keyword evidence="3" id="KW-1185">Reference proteome</keyword>
<proteinExistence type="predicted"/>
<dbReference type="EMBL" id="JAHUZN010000012">
    <property type="protein sequence ID" value="KAG8474711.1"/>
    <property type="molecule type" value="Genomic_DNA"/>
</dbReference>
<feature type="compositionally biased region" description="Basic and acidic residues" evidence="1">
    <location>
        <begin position="410"/>
        <end position="431"/>
    </location>
</feature>
<dbReference type="OrthoDB" id="1615585at2759"/>
<dbReference type="AlphaFoldDB" id="A0A8J6CL01"/>
<feature type="compositionally biased region" description="Polar residues" evidence="1">
    <location>
        <begin position="50"/>
        <end position="61"/>
    </location>
</feature>
<comment type="caution">
    <text evidence="2">The sequence shown here is derived from an EMBL/GenBank/DDBJ whole genome shotgun (WGS) entry which is preliminary data.</text>
</comment>